<dbReference type="InterPro" id="IPR016181">
    <property type="entry name" value="Acyl_CoA_acyltransferase"/>
</dbReference>
<dbReference type="InterPro" id="IPR000182">
    <property type="entry name" value="GNAT_dom"/>
</dbReference>
<evidence type="ECO:0000259" key="3">
    <source>
        <dbReference type="PROSITE" id="PS51186"/>
    </source>
</evidence>
<sequence>MNIFDGVTSIRMLRLIFMSIPSIHVKVIVPEEIPAVAQLIGASVRGLQTGDYTEEQREAALATVFTVDSRLVQDGTYFGVVTDDGTLVGCGGWSARKTLYGGDHQVEEVSEDFLDPATDPAKIRAIFVHPDYARQGIGGLLLRVAEDAAAAEGFHRFEMASTLTGLQFYCQSGYRPLEQIRVPVADGQAIEVVRMRRRVG</sequence>
<dbReference type="InterPro" id="IPR050832">
    <property type="entry name" value="Bact_Acetyltransf"/>
</dbReference>
<dbReference type="Proteomes" id="UP000289437">
    <property type="component" value="Unassembled WGS sequence"/>
</dbReference>
<evidence type="ECO:0000256" key="1">
    <source>
        <dbReference type="ARBA" id="ARBA00022679"/>
    </source>
</evidence>
<dbReference type="Gene3D" id="3.40.630.30">
    <property type="match status" value="1"/>
</dbReference>
<accession>A0A4V1L594</accession>
<protein>
    <submittedName>
        <fullName evidence="4">GCN5-related N-acetyltransferase</fullName>
    </submittedName>
</protein>
<name>A0A4V1L594_9BACT</name>
<evidence type="ECO:0000313" key="4">
    <source>
        <dbReference type="EMBL" id="RXH54974.1"/>
    </source>
</evidence>
<dbReference type="SUPFAM" id="SSF55729">
    <property type="entry name" value="Acyl-CoA N-acyltransferases (Nat)"/>
    <property type="match status" value="1"/>
</dbReference>
<keyword evidence="2" id="KW-0012">Acyltransferase</keyword>
<reference evidence="4 5" key="1">
    <citation type="submission" date="2018-11" db="EMBL/GenBank/DDBJ databases">
        <authorList>
            <person name="Mardanov A.V."/>
            <person name="Ravin N.V."/>
            <person name="Dedysh S.N."/>
        </authorList>
    </citation>
    <scope>NUCLEOTIDE SEQUENCE [LARGE SCALE GENOMIC DNA]</scope>
    <source>
        <strain evidence="4 5">AF10</strain>
    </source>
</reference>
<dbReference type="AlphaFoldDB" id="A0A4V1L594"/>
<feature type="domain" description="N-acetyltransferase" evidence="3">
    <location>
        <begin position="23"/>
        <end position="200"/>
    </location>
</feature>
<dbReference type="EMBL" id="RDSM01000003">
    <property type="protein sequence ID" value="RXH54974.1"/>
    <property type="molecule type" value="Genomic_DNA"/>
</dbReference>
<keyword evidence="5" id="KW-1185">Reference proteome</keyword>
<reference evidence="5" key="2">
    <citation type="submission" date="2019-02" db="EMBL/GenBank/DDBJ databases">
        <title>Granulicella sibirica sp. nov., a psychrotolerant acidobacterium isolated from an organic soil layer in forested tundra, West Siberia.</title>
        <authorList>
            <person name="Oshkin I.Y."/>
            <person name="Kulichevskaya I.S."/>
            <person name="Rijpstra W.I.C."/>
            <person name="Sinninghe Damste J.S."/>
            <person name="Rakitin A.L."/>
            <person name="Ravin N.V."/>
            <person name="Dedysh S.N."/>
        </authorList>
    </citation>
    <scope>NUCLEOTIDE SEQUENCE [LARGE SCALE GENOMIC DNA]</scope>
    <source>
        <strain evidence="5">AF10</strain>
    </source>
</reference>
<dbReference type="Pfam" id="PF00583">
    <property type="entry name" value="Acetyltransf_1"/>
    <property type="match status" value="1"/>
</dbReference>
<proteinExistence type="predicted"/>
<gene>
    <name evidence="4" type="ORF">GRAN_4078</name>
</gene>
<dbReference type="GO" id="GO:0016747">
    <property type="term" value="F:acyltransferase activity, transferring groups other than amino-acyl groups"/>
    <property type="evidence" value="ECO:0007669"/>
    <property type="project" value="InterPro"/>
</dbReference>
<evidence type="ECO:0000256" key="2">
    <source>
        <dbReference type="ARBA" id="ARBA00023315"/>
    </source>
</evidence>
<organism evidence="4 5">
    <name type="scientific">Granulicella sibirica</name>
    <dbReference type="NCBI Taxonomy" id="2479048"/>
    <lineage>
        <taxon>Bacteria</taxon>
        <taxon>Pseudomonadati</taxon>
        <taxon>Acidobacteriota</taxon>
        <taxon>Terriglobia</taxon>
        <taxon>Terriglobales</taxon>
        <taxon>Acidobacteriaceae</taxon>
        <taxon>Granulicella</taxon>
    </lineage>
</organism>
<dbReference type="PROSITE" id="PS51186">
    <property type="entry name" value="GNAT"/>
    <property type="match status" value="1"/>
</dbReference>
<comment type="caution">
    <text evidence="4">The sequence shown here is derived from an EMBL/GenBank/DDBJ whole genome shotgun (WGS) entry which is preliminary data.</text>
</comment>
<dbReference type="PANTHER" id="PTHR43877:SF1">
    <property type="entry name" value="ACETYLTRANSFERASE"/>
    <property type="match status" value="1"/>
</dbReference>
<evidence type="ECO:0000313" key="5">
    <source>
        <dbReference type="Proteomes" id="UP000289437"/>
    </source>
</evidence>
<dbReference type="PANTHER" id="PTHR43877">
    <property type="entry name" value="AMINOALKYLPHOSPHONATE N-ACETYLTRANSFERASE-RELATED-RELATED"/>
    <property type="match status" value="1"/>
</dbReference>
<dbReference type="CDD" id="cd04301">
    <property type="entry name" value="NAT_SF"/>
    <property type="match status" value="1"/>
</dbReference>
<keyword evidence="1 4" id="KW-0808">Transferase</keyword>